<protein>
    <submittedName>
        <fullName evidence="2">Uncharacterized protein</fullName>
    </submittedName>
</protein>
<proteinExistence type="predicted"/>
<dbReference type="Proteomes" id="UP000287651">
    <property type="component" value="Unassembled WGS sequence"/>
</dbReference>
<comment type="caution">
    <text evidence="2">The sequence shown here is derived from an EMBL/GenBank/DDBJ whole genome shotgun (WGS) entry which is preliminary data.</text>
</comment>
<reference evidence="2 3" key="1">
    <citation type="journal article" date="2014" name="Agronomy (Basel)">
        <title>A Draft Genome Sequence for Ensete ventricosum, the Drought-Tolerant Tree Against Hunger.</title>
        <authorList>
            <person name="Harrison J."/>
            <person name="Moore K.A."/>
            <person name="Paszkiewicz K."/>
            <person name="Jones T."/>
            <person name="Grant M."/>
            <person name="Ambacheew D."/>
            <person name="Muzemil S."/>
            <person name="Studholme D.J."/>
        </authorList>
    </citation>
    <scope>NUCLEOTIDE SEQUENCE [LARGE SCALE GENOMIC DNA]</scope>
</reference>
<evidence type="ECO:0000256" key="1">
    <source>
        <dbReference type="SAM" id="MobiDB-lite"/>
    </source>
</evidence>
<feature type="region of interest" description="Disordered" evidence="1">
    <location>
        <begin position="1"/>
        <end position="27"/>
    </location>
</feature>
<organism evidence="2 3">
    <name type="scientific">Ensete ventricosum</name>
    <name type="common">Abyssinian banana</name>
    <name type="synonym">Musa ensete</name>
    <dbReference type="NCBI Taxonomy" id="4639"/>
    <lineage>
        <taxon>Eukaryota</taxon>
        <taxon>Viridiplantae</taxon>
        <taxon>Streptophyta</taxon>
        <taxon>Embryophyta</taxon>
        <taxon>Tracheophyta</taxon>
        <taxon>Spermatophyta</taxon>
        <taxon>Magnoliopsida</taxon>
        <taxon>Liliopsida</taxon>
        <taxon>Zingiberales</taxon>
        <taxon>Musaceae</taxon>
        <taxon>Ensete</taxon>
    </lineage>
</organism>
<evidence type="ECO:0000313" key="3">
    <source>
        <dbReference type="Proteomes" id="UP000287651"/>
    </source>
</evidence>
<dbReference type="AlphaFoldDB" id="A0A427AKT6"/>
<gene>
    <name evidence="2" type="ORF">B296_00025282</name>
</gene>
<feature type="compositionally biased region" description="Basic and acidic residues" evidence="1">
    <location>
        <begin position="1"/>
        <end position="14"/>
    </location>
</feature>
<name>A0A427AKT6_ENSVE</name>
<sequence length="162" mass="18101">MDERNGERSGEEAKGNTLEQQRGDELSLARGQQEVAIVPGLHVKEIPLLPQLRDVLLEDDLRRNYTISINNKRTRRKKRTVHIGITLPASTGFLGPSFREPPPTRCGRGQQTEPHDKVEAIAVPSIPLRLRSGSRLISFCLYRSCGVASFGSDLNSWMDLVL</sequence>
<accession>A0A427AKT6</accession>
<dbReference type="EMBL" id="AMZH03002108">
    <property type="protein sequence ID" value="RRT76761.1"/>
    <property type="molecule type" value="Genomic_DNA"/>
</dbReference>
<evidence type="ECO:0000313" key="2">
    <source>
        <dbReference type="EMBL" id="RRT76761.1"/>
    </source>
</evidence>
<feature type="region of interest" description="Disordered" evidence="1">
    <location>
        <begin position="92"/>
        <end position="113"/>
    </location>
</feature>